<name>A0A1M4TW61_9RHOB</name>
<evidence type="ECO:0000313" key="3">
    <source>
        <dbReference type="Proteomes" id="UP000184144"/>
    </source>
</evidence>
<feature type="region of interest" description="Disordered" evidence="1">
    <location>
        <begin position="327"/>
        <end position="356"/>
    </location>
</feature>
<accession>A0A1M4TW61</accession>
<evidence type="ECO:0000313" key="2">
    <source>
        <dbReference type="EMBL" id="SHE48692.1"/>
    </source>
</evidence>
<dbReference type="STRING" id="1486859.SAMN05444273_101562"/>
<feature type="compositionally biased region" description="Basic and acidic residues" evidence="1">
    <location>
        <begin position="341"/>
        <end position="350"/>
    </location>
</feature>
<dbReference type="AlphaFoldDB" id="A0A1M4TW61"/>
<gene>
    <name evidence="2" type="ORF">SAMN05444273_101562</name>
</gene>
<dbReference type="RefSeq" id="WP_073140182.1">
    <property type="nucleotide sequence ID" value="NZ_FQUV01000001.1"/>
</dbReference>
<dbReference type="EMBL" id="FQUV01000001">
    <property type="protein sequence ID" value="SHE48692.1"/>
    <property type="molecule type" value="Genomic_DNA"/>
</dbReference>
<reference evidence="3" key="1">
    <citation type="submission" date="2016-11" db="EMBL/GenBank/DDBJ databases">
        <authorList>
            <person name="Varghese N."/>
            <person name="Submissions S."/>
        </authorList>
    </citation>
    <scope>NUCLEOTIDE SEQUENCE [LARGE SCALE GENOMIC DNA]</scope>
    <source>
        <strain evidence="3">DSM 100566</strain>
    </source>
</reference>
<organism evidence="2 3">
    <name type="scientific">Litoreibacter ascidiaceicola</name>
    <dbReference type="NCBI Taxonomy" id="1486859"/>
    <lineage>
        <taxon>Bacteria</taxon>
        <taxon>Pseudomonadati</taxon>
        <taxon>Pseudomonadota</taxon>
        <taxon>Alphaproteobacteria</taxon>
        <taxon>Rhodobacterales</taxon>
        <taxon>Roseobacteraceae</taxon>
        <taxon>Litoreibacter</taxon>
    </lineage>
</organism>
<dbReference type="Proteomes" id="UP000184144">
    <property type="component" value="Unassembled WGS sequence"/>
</dbReference>
<evidence type="ECO:0000256" key="1">
    <source>
        <dbReference type="SAM" id="MobiDB-lite"/>
    </source>
</evidence>
<protein>
    <submittedName>
        <fullName evidence="2">Uncharacterized protein</fullName>
    </submittedName>
</protein>
<keyword evidence="3" id="KW-1185">Reference proteome</keyword>
<sequence length="356" mass="38746">MVRLRTNAPALRVKPMVSLWADNKRSSRSHRATGATGAFVVDICLHLGAHRTGSTGFQVMLNGQRPALRRAGLAFWGPERTRGGLLAGLVKNPHHLSARDTQLGQRSCGRLRMEFTRLEQAGVQQLILSEENLIGTMAQNLEAVRLYGQLSDRLERVGPAFEGRGLRIGIAIRAYDLHWASQLAFRVKAGAALPSAADLDRLVTQPRRWRDVIADIGDIFPMAQLVVWPFEGWVANPAPLVAALAGRPVALGPMAKPSKSNASAPAAALAEIAAERGDLDGALRLATARHGACYMPFDSEQVWKLQEDYRADIAWLKAGAGPRVTYLDPTEDTFGGADMTEGSHHDRQERSVGSTR</sequence>
<dbReference type="OrthoDB" id="8481769at2"/>
<proteinExistence type="predicted"/>